<proteinExistence type="predicted"/>
<keyword evidence="2" id="KW-1185">Reference proteome</keyword>
<evidence type="ECO:0000313" key="2">
    <source>
        <dbReference type="Proteomes" id="UP000198855"/>
    </source>
</evidence>
<dbReference type="Proteomes" id="UP000198855">
    <property type="component" value="Unassembled WGS sequence"/>
</dbReference>
<organism evidence="1 2">
    <name type="scientific">Paenibacillus catalpae</name>
    <dbReference type="NCBI Taxonomy" id="1045775"/>
    <lineage>
        <taxon>Bacteria</taxon>
        <taxon>Bacillati</taxon>
        <taxon>Bacillota</taxon>
        <taxon>Bacilli</taxon>
        <taxon>Bacillales</taxon>
        <taxon>Paenibacillaceae</taxon>
        <taxon>Paenibacillus</taxon>
    </lineage>
</organism>
<gene>
    <name evidence="1" type="ORF">SAMN05216378_1138</name>
</gene>
<dbReference type="EMBL" id="FOMT01000001">
    <property type="protein sequence ID" value="SFD72189.1"/>
    <property type="molecule type" value="Genomic_DNA"/>
</dbReference>
<protein>
    <submittedName>
        <fullName evidence="1">Uncharacterized protein</fullName>
    </submittedName>
</protein>
<accession>A0A1I1UN75</accession>
<sequence>MSVPTVAGIPQVLISSLHGFDRIDGITKNGLISQGESVRFDLSPQLMFGAGASQRFSREQ</sequence>
<dbReference type="AlphaFoldDB" id="A0A1I1UN75"/>
<evidence type="ECO:0000313" key="1">
    <source>
        <dbReference type="EMBL" id="SFD72189.1"/>
    </source>
</evidence>
<name>A0A1I1UN75_9BACL</name>
<reference evidence="2" key="1">
    <citation type="submission" date="2016-10" db="EMBL/GenBank/DDBJ databases">
        <authorList>
            <person name="Varghese N."/>
            <person name="Submissions S."/>
        </authorList>
    </citation>
    <scope>NUCLEOTIDE SEQUENCE [LARGE SCALE GENOMIC DNA]</scope>
    <source>
        <strain evidence="2">CGMCC 1.10784</strain>
    </source>
</reference>